<dbReference type="InterPro" id="IPR055245">
    <property type="entry name" value="HTH_proteobacteria"/>
</dbReference>
<gene>
    <name evidence="2" type="ordered locus">Pnap_2648</name>
</gene>
<name>A1VQM2_POLNA</name>
<keyword evidence="3" id="KW-1185">Reference proteome</keyword>
<accession>A1VQM2</accession>
<proteinExistence type="predicted"/>
<dbReference type="Pfam" id="PF14090">
    <property type="entry name" value="HTH_39"/>
    <property type="match status" value="1"/>
</dbReference>
<dbReference type="Proteomes" id="UP000000644">
    <property type="component" value="Chromosome"/>
</dbReference>
<dbReference type="KEGG" id="pna:Pnap_2648"/>
<evidence type="ECO:0000259" key="1">
    <source>
        <dbReference type="Pfam" id="PF14090"/>
    </source>
</evidence>
<dbReference type="EMBL" id="CP000529">
    <property type="protein sequence ID" value="ABM37950.1"/>
    <property type="molecule type" value="Genomic_DNA"/>
</dbReference>
<dbReference type="HOGENOM" id="CLU_162023_1_0_4"/>
<feature type="domain" description="Winged helix-turn-helix" evidence="1">
    <location>
        <begin position="26"/>
        <end position="91"/>
    </location>
</feature>
<dbReference type="AlphaFoldDB" id="A1VQM2"/>
<organism evidence="2 3">
    <name type="scientific">Polaromonas naphthalenivorans (strain CJ2)</name>
    <dbReference type="NCBI Taxonomy" id="365044"/>
    <lineage>
        <taxon>Bacteria</taxon>
        <taxon>Pseudomonadati</taxon>
        <taxon>Pseudomonadota</taxon>
        <taxon>Betaproteobacteria</taxon>
        <taxon>Burkholderiales</taxon>
        <taxon>Comamonadaceae</taxon>
        <taxon>Polaromonas</taxon>
    </lineage>
</organism>
<protein>
    <recommendedName>
        <fullName evidence="1">Winged helix-turn-helix domain-containing protein</fullName>
    </recommendedName>
</protein>
<reference evidence="3" key="1">
    <citation type="journal article" date="2009" name="Environ. Microbiol.">
        <title>The genome of Polaromonas naphthalenivorans strain CJ2, isolated from coal tar-contaminated sediment, reveals physiological and metabolic versatility and evolution through extensive horizontal gene transfer.</title>
        <authorList>
            <person name="Yagi J.M."/>
            <person name="Sims D."/>
            <person name="Brettin T."/>
            <person name="Bruce D."/>
            <person name="Madsen E.L."/>
        </authorList>
    </citation>
    <scope>NUCLEOTIDE SEQUENCE [LARGE SCALE GENOMIC DNA]</scope>
    <source>
        <strain evidence="3">CJ2</strain>
    </source>
</reference>
<dbReference type="eggNOG" id="ENOG50339YW">
    <property type="taxonomic scope" value="Bacteria"/>
</dbReference>
<evidence type="ECO:0000313" key="2">
    <source>
        <dbReference type="EMBL" id="ABM37950.1"/>
    </source>
</evidence>
<dbReference type="STRING" id="365044.Pnap_2648"/>
<sequence length="95" mass="10416">MTTPDDKRKALASILAAHPGNSCTVQCVRIRAALSQFSLTTFEAMRQLDVYDPRARVLQLRNAGESITTTWTRIATESGDLHRVGVYVLATGAPR</sequence>
<dbReference type="OrthoDB" id="5460933at2"/>
<evidence type="ECO:0000313" key="3">
    <source>
        <dbReference type="Proteomes" id="UP000000644"/>
    </source>
</evidence>